<evidence type="ECO:0000313" key="2">
    <source>
        <dbReference type="Proteomes" id="UP001361570"/>
    </source>
</evidence>
<dbReference type="SUPFAM" id="SSF54593">
    <property type="entry name" value="Glyoxalase/Bleomycin resistance protein/Dihydroxybiphenyl dioxygenase"/>
    <property type="match status" value="1"/>
</dbReference>
<dbReference type="EMBL" id="JBAPLU010000009">
    <property type="protein sequence ID" value="MEI4272155.1"/>
    <property type="molecule type" value="Genomic_DNA"/>
</dbReference>
<gene>
    <name evidence="1" type="ORF">TEK04_10510</name>
</gene>
<accession>A0ABU8DTG8</accession>
<protein>
    <submittedName>
        <fullName evidence="1">Uncharacterized protein</fullName>
    </submittedName>
</protein>
<proteinExistence type="predicted"/>
<keyword evidence="2" id="KW-1185">Reference proteome</keyword>
<dbReference type="Proteomes" id="UP001361570">
    <property type="component" value="Unassembled WGS sequence"/>
</dbReference>
<name>A0ABU8DTG8_9ACTN</name>
<comment type="caution">
    <text evidence="1">The sequence shown here is derived from an EMBL/GenBank/DDBJ whole genome shotgun (WGS) entry which is preliminary data.</text>
</comment>
<organism evidence="1 2">
    <name type="scientific">Klenkia sesuvii</name>
    <dbReference type="NCBI Taxonomy" id="3103137"/>
    <lineage>
        <taxon>Bacteria</taxon>
        <taxon>Bacillati</taxon>
        <taxon>Actinomycetota</taxon>
        <taxon>Actinomycetes</taxon>
        <taxon>Geodermatophilales</taxon>
        <taxon>Geodermatophilaceae</taxon>
        <taxon>Klenkia</taxon>
    </lineage>
</organism>
<sequence length="75" mass="8446">MAGDNVFMYFLDPHGNGHEYTYGVETVDEDTWHPTVYDLGQPENQDQWGTAEPMDELIAKSLFNTPDPVFSAPPV</sequence>
<dbReference type="RefSeq" id="WP_336404291.1">
    <property type="nucleotide sequence ID" value="NZ_JBAPLU010000009.1"/>
</dbReference>
<dbReference type="InterPro" id="IPR029068">
    <property type="entry name" value="Glyas_Bleomycin-R_OHBP_Dase"/>
</dbReference>
<evidence type="ECO:0000313" key="1">
    <source>
        <dbReference type="EMBL" id="MEI4272155.1"/>
    </source>
</evidence>
<reference evidence="1 2" key="1">
    <citation type="submission" date="2024-03" db="EMBL/GenBank/DDBJ databases">
        <title>Draft genome sequence of Klenkia sp. LSe6-5.</title>
        <authorList>
            <person name="Duangmal K."/>
            <person name="Chantavorakit T."/>
        </authorList>
    </citation>
    <scope>NUCLEOTIDE SEQUENCE [LARGE SCALE GENOMIC DNA]</scope>
    <source>
        <strain evidence="1 2">LSe6-5</strain>
    </source>
</reference>
<dbReference type="Gene3D" id="3.10.180.10">
    <property type="entry name" value="2,3-Dihydroxybiphenyl 1,2-Dioxygenase, domain 1"/>
    <property type="match status" value="1"/>
</dbReference>